<proteinExistence type="predicted"/>
<gene>
    <name evidence="1" type="ORF">HMPREF0198_1000</name>
</gene>
<dbReference type="HOGENOM" id="CLU_3248953_0_0_6"/>
<dbReference type="EMBL" id="ACKY01000052">
    <property type="protein sequence ID" value="EEV88861.1"/>
    <property type="molecule type" value="Genomic_DNA"/>
</dbReference>
<reference evidence="1 2" key="1">
    <citation type="submission" date="2009-08" db="EMBL/GenBank/DDBJ databases">
        <authorList>
            <person name="Qin X."/>
            <person name="Bachman B."/>
            <person name="Battles P."/>
            <person name="Bell A."/>
            <person name="Bess C."/>
            <person name="Bickham C."/>
            <person name="Chaboub L."/>
            <person name="Chen D."/>
            <person name="Coyle M."/>
            <person name="Deiros D.R."/>
            <person name="Dinh H."/>
            <person name="Forbes L."/>
            <person name="Fowler G."/>
            <person name="Francisco L."/>
            <person name="Fu Q."/>
            <person name="Gubbala S."/>
            <person name="Hale W."/>
            <person name="Han Y."/>
            <person name="Hemphill L."/>
            <person name="Highlander S.K."/>
            <person name="Hirani K."/>
            <person name="Hogues M."/>
            <person name="Jackson L."/>
            <person name="Jakkamsetti A."/>
            <person name="Javaid M."/>
            <person name="Jiang H."/>
            <person name="Korchina V."/>
            <person name="Kovar C."/>
            <person name="Lara F."/>
            <person name="Lee S."/>
            <person name="Mata R."/>
            <person name="Mathew T."/>
            <person name="Moen C."/>
            <person name="Morales K."/>
            <person name="Munidasa M."/>
            <person name="Nazareth L."/>
            <person name="Ngo R."/>
            <person name="Nguyen L."/>
            <person name="Okwuonu G."/>
            <person name="Ongeri F."/>
            <person name="Patil S."/>
            <person name="Petrosino J."/>
            <person name="Pham C."/>
            <person name="Pham P."/>
            <person name="Pu L.-L."/>
            <person name="Puazo M."/>
            <person name="Raj R."/>
            <person name="Reid J."/>
            <person name="Rouhana J."/>
            <person name="Saada N."/>
            <person name="Shang Y."/>
            <person name="Simmons D."/>
            <person name="Thornton R."/>
            <person name="Warren J."/>
            <person name="Weissenberger G."/>
            <person name="Zhang J."/>
            <person name="Zhang L."/>
            <person name="Zhou C."/>
            <person name="Zhu D."/>
            <person name="Muzny D."/>
            <person name="Worley K."/>
            <person name="Gibbs R."/>
        </authorList>
    </citation>
    <scope>NUCLEOTIDE SEQUENCE [LARGE SCALE GENOMIC DNA]</scope>
    <source>
        <strain evidence="2">ATCC 15826 / DSM 8339 / NCTC 10426 / 6573</strain>
    </source>
</reference>
<dbReference type="Proteomes" id="UP000004870">
    <property type="component" value="Unassembled WGS sequence"/>
</dbReference>
<accession>C8N922</accession>
<comment type="caution">
    <text evidence="1">The sequence shown here is derived from an EMBL/GenBank/DDBJ whole genome shotgun (WGS) entry which is preliminary data.</text>
</comment>
<name>C8N922_CARH6</name>
<dbReference type="AlphaFoldDB" id="C8N922"/>
<keyword evidence="2" id="KW-1185">Reference proteome</keyword>
<evidence type="ECO:0000313" key="2">
    <source>
        <dbReference type="Proteomes" id="UP000004870"/>
    </source>
</evidence>
<protein>
    <submittedName>
        <fullName evidence="1">Uncharacterized protein</fullName>
    </submittedName>
</protein>
<sequence>MTKKRMRNIIFSGGGQSLAIIAFSGFHSWKFMREKRCFMTVC</sequence>
<organism evidence="1 2">
    <name type="scientific">Cardiobacterium hominis (strain ATCC 15826 / DSM 8339 / NCTC 10426 / 6573)</name>
    <dbReference type="NCBI Taxonomy" id="638300"/>
    <lineage>
        <taxon>Bacteria</taxon>
        <taxon>Pseudomonadati</taxon>
        <taxon>Pseudomonadota</taxon>
        <taxon>Gammaproteobacteria</taxon>
        <taxon>Cardiobacteriales</taxon>
        <taxon>Cardiobacteriaceae</taxon>
        <taxon>Cardiobacterium</taxon>
    </lineage>
</organism>
<evidence type="ECO:0000313" key="1">
    <source>
        <dbReference type="EMBL" id="EEV88861.1"/>
    </source>
</evidence>